<gene>
    <name evidence="1" type="ORF">A2928_01410</name>
</gene>
<dbReference type="Proteomes" id="UP000176221">
    <property type="component" value="Unassembled WGS sequence"/>
</dbReference>
<sequence>MNYQNQKSNFCKKELKTLLDKLISGNYHVSAETVFHHLAHTGVDTDLDPKLKETPTLEEFLKYK</sequence>
<organism evidence="1 2">
    <name type="scientific">Candidatus Taylorbacteria bacterium RIFCSPLOWO2_01_FULL_45_15b</name>
    <dbReference type="NCBI Taxonomy" id="1802319"/>
    <lineage>
        <taxon>Bacteria</taxon>
        <taxon>Candidatus Tayloriibacteriota</taxon>
    </lineage>
</organism>
<evidence type="ECO:0000313" key="1">
    <source>
        <dbReference type="EMBL" id="OHA32121.1"/>
    </source>
</evidence>
<dbReference type="AlphaFoldDB" id="A0A1G2NA42"/>
<name>A0A1G2NA42_9BACT</name>
<protein>
    <submittedName>
        <fullName evidence="1">Uncharacterized protein</fullName>
    </submittedName>
</protein>
<evidence type="ECO:0000313" key="2">
    <source>
        <dbReference type="Proteomes" id="UP000176221"/>
    </source>
</evidence>
<accession>A0A1G2NA42</accession>
<comment type="caution">
    <text evidence="1">The sequence shown here is derived from an EMBL/GenBank/DDBJ whole genome shotgun (WGS) entry which is preliminary data.</text>
</comment>
<dbReference type="STRING" id="1802319.A2928_01410"/>
<proteinExistence type="predicted"/>
<dbReference type="EMBL" id="MHRX01000053">
    <property type="protein sequence ID" value="OHA32121.1"/>
    <property type="molecule type" value="Genomic_DNA"/>
</dbReference>
<reference evidence="1 2" key="1">
    <citation type="journal article" date="2016" name="Nat. Commun.">
        <title>Thousands of microbial genomes shed light on interconnected biogeochemical processes in an aquifer system.</title>
        <authorList>
            <person name="Anantharaman K."/>
            <person name="Brown C.T."/>
            <person name="Hug L.A."/>
            <person name="Sharon I."/>
            <person name="Castelle C.J."/>
            <person name="Probst A.J."/>
            <person name="Thomas B.C."/>
            <person name="Singh A."/>
            <person name="Wilkins M.J."/>
            <person name="Karaoz U."/>
            <person name="Brodie E.L."/>
            <person name="Williams K.H."/>
            <person name="Hubbard S.S."/>
            <person name="Banfield J.F."/>
        </authorList>
    </citation>
    <scope>NUCLEOTIDE SEQUENCE [LARGE SCALE GENOMIC DNA]</scope>
</reference>